<dbReference type="SUPFAM" id="SSF48264">
    <property type="entry name" value="Cytochrome P450"/>
    <property type="match status" value="1"/>
</dbReference>
<dbReference type="InterPro" id="IPR017972">
    <property type="entry name" value="Cyt_P450_CS"/>
</dbReference>
<dbReference type="PANTHER" id="PTHR46300:SF7">
    <property type="entry name" value="P450, PUTATIVE (EUROFUNG)-RELATED"/>
    <property type="match status" value="1"/>
</dbReference>
<dbReference type="PRINTS" id="PR00463">
    <property type="entry name" value="EP450I"/>
</dbReference>
<accession>A0A0D2MDT0</accession>
<comment type="pathway">
    <text evidence="2">Secondary metabolite biosynthesis.</text>
</comment>
<dbReference type="InterPro" id="IPR036396">
    <property type="entry name" value="Cyt_P450_sf"/>
</dbReference>
<name>A0A0D2MDT0_HYPSF</name>
<keyword evidence="11" id="KW-0812">Transmembrane</keyword>
<evidence type="ECO:0000256" key="4">
    <source>
        <dbReference type="ARBA" id="ARBA00022617"/>
    </source>
</evidence>
<dbReference type="STRING" id="945553.A0A0D2MDT0"/>
<evidence type="ECO:0000256" key="7">
    <source>
        <dbReference type="ARBA" id="ARBA00023004"/>
    </source>
</evidence>
<reference evidence="13" key="1">
    <citation type="submission" date="2014-04" db="EMBL/GenBank/DDBJ databases">
        <title>Evolutionary Origins and Diversification of the Mycorrhizal Mutualists.</title>
        <authorList>
            <consortium name="DOE Joint Genome Institute"/>
            <consortium name="Mycorrhizal Genomics Consortium"/>
            <person name="Kohler A."/>
            <person name="Kuo A."/>
            <person name="Nagy L.G."/>
            <person name="Floudas D."/>
            <person name="Copeland A."/>
            <person name="Barry K.W."/>
            <person name="Cichocki N."/>
            <person name="Veneault-Fourrey C."/>
            <person name="LaButti K."/>
            <person name="Lindquist E.A."/>
            <person name="Lipzen A."/>
            <person name="Lundell T."/>
            <person name="Morin E."/>
            <person name="Murat C."/>
            <person name="Riley R."/>
            <person name="Ohm R."/>
            <person name="Sun H."/>
            <person name="Tunlid A."/>
            <person name="Henrissat B."/>
            <person name="Grigoriev I.V."/>
            <person name="Hibbett D.S."/>
            <person name="Martin F."/>
        </authorList>
    </citation>
    <scope>NUCLEOTIDE SEQUENCE [LARGE SCALE GENOMIC DNA]</scope>
    <source>
        <strain evidence="13">FD-334 SS-4</strain>
    </source>
</reference>
<evidence type="ECO:0000256" key="10">
    <source>
        <dbReference type="RuleBase" id="RU000461"/>
    </source>
</evidence>
<dbReference type="Gene3D" id="1.10.630.10">
    <property type="entry name" value="Cytochrome P450"/>
    <property type="match status" value="1"/>
</dbReference>
<dbReference type="CDD" id="cd11065">
    <property type="entry name" value="CYP64-like"/>
    <property type="match status" value="1"/>
</dbReference>
<dbReference type="OMA" id="IWANPSK"/>
<evidence type="ECO:0000256" key="5">
    <source>
        <dbReference type="ARBA" id="ARBA00022723"/>
    </source>
</evidence>
<comment type="cofactor">
    <cofactor evidence="1 9">
        <name>heme</name>
        <dbReference type="ChEBI" id="CHEBI:30413"/>
    </cofactor>
</comment>
<dbReference type="PROSITE" id="PS00086">
    <property type="entry name" value="CYTOCHROME_P450"/>
    <property type="match status" value="1"/>
</dbReference>
<keyword evidence="8 10" id="KW-0503">Monooxygenase</keyword>
<sequence length="519" mass="58491">MIFSDFSDFVHSPFPVIGSVVLAASIFVYVLCYLRSPLHKLPYPPGPPEKGLISGNQSDLPPSQPYLTYLEWGKKYGDVIHYRTYSKHTIVLNAYDDNVELLDKRSLIYSDRPYLAMMDLMGWLDFNHAFMHYGTKWRSHRRIFQQFFRLEVASKYQPTQAKKNLDLLYGLLTTPEDFIKHYRTLAAAIIMSITYGHDVTPKNDHFVDLAENAMSHMSGGFAFIDSLFHSFPIICHLPAFLPGLGFKRFALEGKRSVLDMLNIPLGIVQSKMKDGTAADCVAADLLESCQSDEQRDAIAGVIATAYAAGSDTTVSSIGTFFHAMTLFPDIQQRAKQEIDAVVGCEQLITYKDRLLLPYVEAVFREILRWRPVVPLSISHASTSDDVYNGYYIPKEIVTNVWAIAHNPEKYPEPETFDPSRFLDENGHLNDDNVGYVFGFGRRICPGRHLASDSVWLTIATVLQNFDIQKKRDSNGKEIPISGEYSDGLIAHPVPFECTITPRSTASRDLILEAVGKFST</sequence>
<dbReference type="GO" id="GO:0004497">
    <property type="term" value="F:monooxygenase activity"/>
    <property type="evidence" value="ECO:0007669"/>
    <property type="project" value="UniProtKB-KW"/>
</dbReference>
<comment type="similarity">
    <text evidence="3 10">Belongs to the cytochrome P450 family.</text>
</comment>
<dbReference type="Proteomes" id="UP000054270">
    <property type="component" value="Unassembled WGS sequence"/>
</dbReference>
<keyword evidence="13" id="KW-1185">Reference proteome</keyword>
<evidence type="ECO:0000256" key="11">
    <source>
        <dbReference type="SAM" id="Phobius"/>
    </source>
</evidence>
<keyword evidence="4 9" id="KW-0349">Heme</keyword>
<evidence type="ECO:0000313" key="13">
    <source>
        <dbReference type="Proteomes" id="UP000054270"/>
    </source>
</evidence>
<evidence type="ECO:0000313" key="12">
    <source>
        <dbReference type="EMBL" id="KJA21663.1"/>
    </source>
</evidence>
<dbReference type="OrthoDB" id="2789670at2759"/>
<evidence type="ECO:0000256" key="8">
    <source>
        <dbReference type="ARBA" id="ARBA00023033"/>
    </source>
</evidence>
<evidence type="ECO:0000256" key="9">
    <source>
        <dbReference type="PIRSR" id="PIRSR602401-1"/>
    </source>
</evidence>
<dbReference type="GO" id="GO:0020037">
    <property type="term" value="F:heme binding"/>
    <property type="evidence" value="ECO:0007669"/>
    <property type="project" value="InterPro"/>
</dbReference>
<proteinExistence type="inferred from homology"/>
<keyword evidence="7 9" id="KW-0408">Iron</keyword>
<evidence type="ECO:0000256" key="3">
    <source>
        <dbReference type="ARBA" id="ARBA00010617"/>
    </source>
</evidence>
<keyword evidence="11" id="KW-0472">Membrane</keyword>
<dbReference type="AlphaFoldDB" id="A0A0D2MDT0"/>
<feature type="binding site" description="axial binding residue" evidence="9">
    <location>
        <position position="444"/>
    </location>
    <ligand>
        <name>heme</name>
        <dbReference type="ChEBI" id="CHEBI:30413"/>
    </ligand>
    <ligandPart>
        <name>Fe</name>
        <dbReference type="ChEBI" id="CHEBI:18248"/>
    </ligandPart>
</feature>
<dbReference type="GO" id="GO:0005506">
    <property type="term" value="F:iron ion binding"/>
    <property type="evidence" value="ECO:0007669"/>
    <property type="project" value="InterPro"/>
</dbReference>
<dbReference type="PRINTS" id="PR00385">
    <property type="entry name" value="P450"/>
</dbReference>
<dbReference type="InterPro" id="IPR002401">
    <property type="entry name" value="Cyt_P450_E_grp-I"/>
</dbReference>
<evidence type="ECO:0000256" key="6">
    <source>
        <dbReference type="ARBA" id="ARBA00023002"/>
    </source>
</evidence>
<dbReference type="InterPro" id="IPR050364">
    <property type="entry name" value="Cytochrome_P450_fung"/>
</dbReference>
<keyword evidence="5 9" id="KW-0479">Metal-binding</keyword>
<dbReference type="PANTHER" id="PTHR46300">
    <property type="entry name" value="P450, PUTATIVE (EUROFUNG)-RELATED-RELATED"/>
    <property type="match status" value="1"/>
</dbReference>
<dbReference type="Pfam" id="PF00067">
    <property type="entry name" value="p450"/>
    <property type="match status" value="1"/>
</dbReference>
<evidence type="ECO:0008006" key="14">
    <source>
        <dbReference type="Google" id="ProtNLM"/>
    </source>
</evidence>
<dbReference type="GO" id="GO:0016705">
    <property type="term" value="F:oxidoreductase activity, acting on paired donors, with incorporation or reduction of molecular oxygen"/>
    <property type="evidence" value="ECO:0007669"/>
    <property type="project" value="InterPro"/>
</dbReference>
<dbReference type="InterPro" id="IPR001128">
    <property type="entry name" value="Cyt_P450"/>
</dbReference>
<evidence type="ECO:0000256" key="1">
    <source>
        <dbReference type="ARBA" id="ARBA00001971"/>
    </source>
</evidence>
<organism evidence="12 13">
    <name type="scientific">Hypholoma sublateritium (strain FD-334 SS-4)</name>
    <dbReference type="NCBI Taxonomy" id="945553"/>
    <lineage>
        <taxon>Eukaryota</taxon>
        <taxon>Fungi</taxon>
        <taxon>Dikarya</taxon>
        <taxon>Basidiomycota</taxon>
        <taxon>Agaricomycotina</taxon>
        <taxon>Agaricomycetes</taxon>
        <taxon>Agaricomycetidae</taxon>
        <taxon>Agaricales</taxon>
        <taxon>Agaricineae</taxon>
        <taxon>Strophariaceae</taxon>
        <taxon>Hypholoma</taxon>
    </lineage>
</organism>
<protein>
    <recommendedName>
        <fullName evidence="14">Cytochrome P450</fullName>
    </recommendedName>
</protein>
<keyword evidence="11" id="KW-1133">Transmembrane helix</keyword>
<keyword evidence="6 10" id="KW-0560">Oxidoreductase</keyword>
<feature type="transmembrane region" description="Helical" evidence="11">
    <location>
        <begin position="12"/>
        <end position="34"/>
    </location>
</feature>
<evidence type="ECO:0000256" key="2">
    <source>
        <dbReference type="ARBA" id="ARBA00005179"/>
    </source>
</evidence>
<dbReference type="EMBL" id="KN817556">
    <property type="protein sequence ID" value="KJA21663.1"/>
    <property type="molecule type" value="Genomic_DNA"/>
</dbReference>
<gene>
    <name evidence="12" type="ORF">HYPSUDRAFT_687524</name>
</gene>